<dbReference type="Proteomes" id="UP000326198">
    <property type="component" value="Unassembled WGS sequence"/>
</dbReference>
<accession>A0A5N7AR87</accession>
<dbReference type="InterPro" id="IPR023753">
    <property type="entry name" value="FAD/NAD-binding_dom"/>
</dbReference>
<keyword evidence="3" id="KW-1185">Reference proteome</keyword>
<organism evidence="2 3">
    <name type="scientific">Aspergillus bertholletiae</name>
    <dbReference type="NCBI Taxonomy" id="1226010"/>
    <lineage>
        <taxon>Eukaryota</taxon>
        <taxon>Fungi</taxon>
        <taxon>Dikarya</taxon>
        <taxon>Ascomycota</taxon>
        <taxon>Pezizomycotina</taxon>
        <taxon>Eurotiomycetes</taxon>
        <taxon>Eurotiomycetidae</taxon>
        <taxon>Eurotiales</taxon>
        <taxon>Aspergillaceae</taxon>
        <taxon>Aspergillus</taxon>
        <taxon>Aspergillus subgen. Circumdati</taxon>
    </lineage>
</organism>
<gene>
    <name evidence="2" type="ORF">BDV26DRAFT_298439</name>
</gene>
<name>A0A5N7AR87_9EURO</name>
<dbReference type="PANTHER" id="PTHR43735">
    <property type="entry name" value="APOPTOSIS-INDUCING FACTOR 1"/>
    <property type="match status" value="1"/>
</dbReference>
<dbReference type="EMBL" id="ML736394">
    <property type="protein sequence ID" value="KAE8371826.1"/>
    <property type="molecule type" value="Genomic_DNA"/>
</dbReference>
<dbReference type="Gene3D" id="3.50.50.100">
    <property type="match status" value="1"/>
</dbReference>
<protein>
    <recommendedName>
        <fullName evidence="1">FAD/NAD(P)-binding domain-containing protein</fullName>
    </recommendedName>
</protein>
<dbReference type="InterPro" id="IPR036188">
    <property type="entry name" value="FAD/NAD-bd_sf"/>
</dbReference>
<dbReference type="PANTHER" id="PTHR43735:SF24">
    <property type="entry name" value="NUCLEOTIDE-DISULPHIDE OXIDOREDUCTASE AMID-LIKE, PUTATIVE (AFU_ORTHOLOGUE AFUA_1G17180)-RELATED"/>
    <property type="match status" value="1"/>
</dbReference>
<feature type="domain" description="FAD/NAD(P)-binding" evidence="1">
    <location>
        <begin position="16"/>
        <end position="338"/>
    </location>
</feature>
<dbReference type="OrthoDB" id="202203at2759"/>
<reference evidence="2 3" key="1">
    <citation type="submission" date="2019-04" db="EMBL/GenBank/DDBJ databases">
        <title>Friends and foes A comparative genomics studyof 23 Aspergillus species from section Flavi.</title>
        <authorList>
            <consortium name="DOE Joint Genome Institute"/>
            <person name="Kjaerbolling I."/>
            <person name="Vesth T."/>
            <person name="Frisvad J.C."/>
            <person name="Nybo J.L."/>
            <person name="Theobald S."/>
            <person name="Kildgaard S."/>
            <person name="Isbrandt T."/>
            <person name="Kuo A."/>
            <person name="Sato A."/>
            <person name="Lyhne E.K."/>
            <person name="Kogle M.E."/>
            <person name="Wiebenga A."/>
            <person name="Kun R.S."/>
            <person name="Lubbers R.J."/>
            <person name="Makela M.R."/>
            <person name="Barry K."/>
            <person name="Chovatia M."/>
            <person name="Clum A."/>
            <person name="Daum C."/>
            <person name="Haridas S."/>
            <person name="He G."/>
            <person name="LaButti K."/>
            <person name="Lipzen A."/>
            <person name="Mondo S."/>
            <person name="Riley R."/>
            <person name="Salamov A."/>
            <person name="Simmons B.A."/>
            <person name="Magnuson J.K."/>
            <person name="Henrissat B."/>
            <person name="Mortensen U.H."/>
            <person name="Larsen T.O."/>
            <person name="Devries R.P."/>
            <person name="Grigoriev I.V."/>
            <person name="Machida M."/>
            <person name="Baker S.E."/>
            <person name="Andersen M.R."/>
        </authorList>
    </citation>
    <scope>NUCLEOTIDE SEQUENCE [LARGE SCALE GENOMIC DNA]</scope>
    <source>
        <strain evidence="2 3">IBT 29228</strain>
    </source>
</reference>
<dbReference type="GO" id="GO:0004174">
    <property type="term" value="F:electron-transferring-flavoprotein dehydrogenase activity"/>
    <property type="evidence" value="ECO:0007669"/>
    <property type="project" value="TreeGrafter"/>
</dbReference>
<evidence type="ECO:0000259" key="1">
    <source>
        <dbReference type="Pfam" id="PF07992"/>
    </source>
</evidence>
<dbReference type="AlphaFoldDB" id="A0A5N7AR87"/>
<dbReference type="GO" id="GO:0050660">
    <property type="term" value="F:flavin adenine dinucleotide binding"/>
    <property type="evidence" value="ECO:0007669"/>
    <property type="project" value="TreeGrafter"/>
</dbReference>
<evidence type="ECO:0000313" key="3">
    <source>
        <dbReference type="Proteomes" id="UP000326198"/>
    </source>
</evidence>
<dbReference type="SUPFAM" id="SSF51905">
    <property type="entry name" value="FAD/NAD(P)-binding domain"/>
    <property type="match status" value="1"/>
</dbReference>
<proteinExistence type="predicted"/>
<sequence length="424" mass="45389">MLSSLRQHAMTGHQPHVAIIGGSYAGVSAVQNMLGLLQGRGIRPSPIPQRVPELLPDIKPRITILDRRDGFFHTMGSPLALTSRTYAEKAWQAYRDLPSFTNGGVNVVHGEATNVNMKDKIITYDSQGTECGDARQEMPYDYLIVTTGLGRTWPIAPVHSKKYEYLGHVERYSQELNKTKGPIIVVGGGAVGVEMAAEIAVACPSKKVILVHSRLELLSSEPLSSEYKQKVQKLLSTNVEVHLGGRVARQETISSDADKPTERLTLLTGEVLDAGKVIWCGTKPAPNTQFLPADCLNGEGYVKVKSDLSFASDAPNSGDHFAAGDIAAWDGMKSVGGALLMGQCAAINIIGQLGMATQQGKGGHFVPAELPPFPLMMALAVGGEAASVDMSGSVDSGRHIQEMFFGNDLALTKTRELLGLSGEE</sequence>
<dbReference type="GO" id="GO:0005737">
    <property type="term" value="C:cytoplasm"/>
    <property type="evidence" value="ECO:0007669"/>
    <property type="project" value="TreeGrafter"/>
</dbReference>
<evidence type="ECO:0000313" key="2">
    <source>
        <dbReference type="EMBL" id="KAE8371826.1"/>
    </source>
</evidence>
<dbReference type="PRINTS" id="PR00368">
    <property type="entry name" value="FADPNR"/>
</dbReference>
<dbReference type="Pfam" id="PF07992">
    <property type="entry name" value="Pyr_redox_2"/>
    <property type="match status" value="1"/>
</dbReference>